<dbReference type="PROSITE" id="PS00463">
    <property type="entry name" value="ZN2_CY6_FUNGAL_1"/>
    <property type="match status" value="1"/>
</dbReference>
<dbReference type="GO" id="GO:0008270">
    <property type="term" value="F:zinc ion binding"/>
    <property type="evidence" value="ECO:0007669"/>
    <property type="project" value="InterPro"/>
</dbReference>
<organism evidence="4 5">
    <name type="scientific">Drechslerella dactyloides</name>
    <name type="common">Nematode-trapping fungus</name>
    <name type="synonym">Arthrobotrys dactyloides</name>
    <dbReference type="NCBI Taxonomy" id="74499"/>
    <lineage>
        <taxon>Eukaryota</taxon>
        <taxon>Fungi</taxon>
        <taxon>Dikarya</taxon>
        <taxon>Ascomycota</taxon>
        <taxon>Pezizomycotina</taxon>
        <taxon>Orbiliomycetes</taxon>
        <taxon>Orbiliales</taxon>
        <taxon>Orbiliaceae</taxon>
        <taxon>Drechslerella</taxon>
    </lineage>
</organism>
<dbReference type="PANTHER" id="PTHR47784:SF9">
    <property type="entry name" value="ZN(II)2CYS6 TRANSCRIPTION FACTOR (EUROFUNG)"/>
    <property type="match status" value="1"/>
</dbReference>
<dbReference type="InterPro" id="IPR036864">
    <property type="entry name" value="Zn2-C6_fun-type_DNA-bd_sf"/>
</dbReference>
<evidence type="ECO:0000313" key="4">
    <source>
        <dbReference type="EMBL" id="KAJ6256365.1"/>
    </source>
</evidence>
<feature type="region of interest" description="Disordered" evidence="2">
    <location>
        <begin position="90"/>
        <end position="111"/>
    </location>
</feature>
<dbReference type="EMBL" id="JAQGDS010000013">
    <property type="protein sequence ID" value="KAJ6256365.1"/>
    <property type="molecule type" value="Genomic_DNA"/>
</dbReference>
<dbReference type="InterPro" id="IPR001138">
    <property type="entry name" value="Zn2Cys6_DnaBD"/>
</dbReference>
<dbReference type="SMART" id="SM00066">
    <property type="entry name" value="GAL4"/>
    <property type="match status" value="1"/>
</dbReference>
<dbReference type="SUPFAM" id="SSF57701">
    <property type="entry name" value="Zn2/Cys6 DNA-binding domain"/>
    <property type="match status" value="1"/>
</dbReference>
<evidence type="ECO:0000256" key="2">
    <source>
        <dbReference type="SAM" id="MobiDB-lite"/>
    </source>
</evidence>
<comment type="caution">
    <text evidence="4">The sequence shown here is derived from an EMBL/GenBank/DDBJ whole genome shotgun (WGS) entry which is preliminary data.</text>
</comment>
<sequence length="488" mass="55358">MSNDVDSEIPVVGSRPTLFGTAPQTTVLNFRRDIPADSNVNPQPSVRVRRFHHKTRTGCKECKQKRRKCNEGKPSCQGCLKAGNECHYEENIPPKVQPKNRKRPTRKPPQNRFVFVEFDKGARRTVTNPDDSDSASSNQELLRWQSAPSTCLLQGGLSLGEKEEIGFEVETLVLFRNFTYRTLPFLAYNKEMWQQQPYLYNVIVATGAAHRRFLRREATRNGQEVSHFHRAIADFRSAISDSSVIATMDRVAWIAVLVTAALLSMYIMSCPVENFEVSCDTYFSLSRGAMNMLIEATRRGVKLPIPSSRLKQRAAVAETPFTAEFPGLDYAASGDDKAVGDTCAMRLAAILTALSEEDRHKMDSETVLNLLKMMLEWTGSPEATLLQQFRMRQKKAYLVMAHFYGGLWKIKEIIHSLCSKDRWREENGLVDSYWWLLSPRGLCKGFLRLLQDEPSERIAWVEDLVRELDGGWEPIPLAHTSSSQNVSS</sequence>
<feature type="domain" description="Zn(2)-C6 fungal-type" evidence="3">
    <location>
        <begin position="58"/>
        <end position="88"/>
    </location>
</feature>
<gene>
    <name evidence="4" type="ORF">Dda_8865</name>
</gene>
<dbReference type="Proteomes" id="UP001221413">
    <property type="component" value="Unassembled WGS sequence"/>
</dbReference>
<protein>
    <recommendedName>
        <fullName evidence="3">Zn(2)-C6 fungal-type domain-containing protein</fullName>
    </recommendedName>
</protein>
<accession>A0AAD6IRS8</accession>
<dbReference type="AlphaFoldDB" id="A0AAD6IRS8"/>
<keyword evidence="5" id="KW-1185">Reference proteome</keyword>
<proteinExistence type="predicted"/>
<dbReference type="Pfam" id="PF00172">
    <property type="entry name" value="Zn_clus"/>
    <property type="match status" value="1"/>
</dbReference>
<name>A0AAD6IRS8_DREDA</name>
<keyword evidence="1" id="KW-0539">Nucleus</keyword>
<dbReference type="GO" id="GO:0001228">
    <property type="term" value="F:DNA-binding transcription activator activity, RNA polymerase II-specific"/>
    <property type="evidence" value="ECO:0007669"/>
    <property type="project" value="TreeGrafter"/>
</dbReference>
<dbReference type="Gene3D" id="4.10.240.10">
    <property type="entry name" value="Zn(2)-C6 fungal-type DNA-binding domain"/>
    <property type="match status" value="1"/>
</dbReference>
<evidence type="ECO:0000259" key="3">
    <source>
        <dbReference type="PROSITE" id="PS50048"/>
    </source>
</evidence>
<dbReference type="PANTHER" id="PTHR47784">
    <property type="entry name" value="STEROL UPTAKE CONTROL PROTEIN 2"/>
    <property type="match status" value="1"/>
</dbReference>
<dbReference type="PROSITE" id="PS50048">
    <property type="entry name" value="ZN2_CY6_FUNGAL_2"/>
    <property type="match status" value="1"/>
</dbReference>
<evidence type="ECO:0000313" key="5">
    <source>
        <dbReference type="Proteomes" id="UP001221413"/>
    </source>
</evidence>
<evidence type="ECO:0000256" key="1">
    <source>
        <dbReference type="ARBA" id="ARBA00023242"/>
    </source>
</evidence>
<dbReference type="CDD" id="cd00067">
    <property type="entry name" value="GAL4"/>
    <property type="match status" value="1"/>
</dbReference>
<reference evidence="4" key="1">
    <citation type="submission" date="2023-01" db="EMBL/GenBank/DDBJ databases">
        <title>The chitinases involved in constricting ring structure development in the nematode-trapping fungus Drechslerella dactyloides.</title>
        <authorList>
            <person name="Wang R."/>
            <person name="Zhang L."/>
            <person name="Tang P."/>
            <person name="Li S."/>
            <person name="Liang L."/>
        </authorList>
    </citation>
    <scope>NUCLEOTIDE SEQUENCE</scope>
    <source>
        <strain evidence="4">YMF1.00031</strain>
    </source>
</reference>
<dbReference type="InterPro" id="IPR053157">
    <property type="entry name" value="Sterol_Uptake_Regulator"/>
</dbReference>